<evidence type="ECO:0000313" key="2">
    <source>
        <dbReference type="EMBL" id="SDE96573.1"/>
    </source>
</evidence>
<protein>
    <submittedName>
        <fullName evidence="2">Uncharacterized protein</fullName>
    </submittedName>
</protein>
<organism evidence="2 3">
    <name type="scientific">Salipiger thiooxidans</name>
    <dbReference type="NCBI Taxonomy" id="282683"/>
    <lineage>
        <taxon>Bacteria</taxon>
        <taxon>Pseudomonadati</taxon>
        <taxon>Pseudomonadota</taxon>
        <taxon>Alphaproteobacteria</taxon>
        <taxon>Rhodobacterales</taxon>
        <taxon>Roseobacteraceae</taxon>
        <taxon>Salipiger</taxon>
    </lineage>
</organism>
<sequence length="59" mass="6646">MPKDTRQTAVLYRMVMPEHACVALLLLARHWATLSPRRKSSSSSVSTLRCMSLANSRQT</sequence>
<dbReference type="AlphaFoldDB" id="A0A1G7H8C6"/>
<keyword evidence="3" id="KW-1185">Reference proteome</keyword>
<feature type="region of interest" description="Disordered" evidence="1">
    <location>
        <begin position="35"/>
        <end position="59"/>
    </location>
</feature>
<reference evidence="3" key="1">
    <citation type="submission" date="2016-10" db="EMBL/GenBank/DDBJ databases">
        <authorList>
            <person name="Varghese N."/>
            <person name="Submissions S."/>
        </authorList>
    </citation>
    <scope>NUCLEOTIDE SEQUENCE [LARGE SCALE GENOMIC DNA]</scope>
    <source>
        <strain evidence="3">DSM 10146</strain>
    </source>
</reference>
<evidence type="ECO:0000313" key="3">
    <source>
        <dbReference type="Proteomes" id="UP000198994"/>
    </source>
</evidence>
<dbReference type="Proteomes" id="UP000198994">
    <property type="component" value="Unassembled WGS sequence"/>
</dbReference>
<accession>A0A1G7H8C6</accession>
<dbReference type="EMBL" id="FNAV01000010">
    <property type="protein sequence ID" value="SDE96573.1"/>
    <property type="molecule type" value="Genomic_DNA"/>
</dbReference>
<name>A0A1G7H8C6_9RHOB</name>
<gene>
    <name evidence="2" type="ORF">SAMN04488105_110125</name>
</gene>
<proteinExistence type="predicted"/>
<evidence type="ECO:0000256" key="1">
    <source>
        <dbReference type="SAM" id="MobiDB-lite"/>
    </source>
</evidence>
<feature type="compositionally biased region" description="Low complexity" evidence="1">
    <location>
        <begin position="41"/>
        <end position="53"/>
    </location>
</feature>